<sequence>MLADPRADVPDWLVARAVAKRDHWSEHTGLMRRLLPDVVGLLARGGEVDAQAAMRALAAARWQEWPPSMAQPVAAFLDAWFLDALRRPAGEGRVGEVFTACSAAVGSASPWLRMWEAERTPAADAHLSDCCRSWAWSLLDGDPALFVFPPWDSAAVEAELADWIVSYATDRLAESDVADAETVRLLRLLPLPEEEREARRWVVDEG</sequence>
<name>A0AA41Q147_9ACTN</name>
<reference evidence="1" key="1">
    <citation type="submission" date="2022-01" db="EMBL/GenBank/DDBJ databases">
        <title>Genome-Based Taxonomic Classification of the Phylum Actinobacteria.</title>
        <authorList>
            <person name="Gao Y."/>
        </authorList>
    </citation>
    <scope>NUCLEOTIDE SEQUENCE</scope>
    <source>
        <strain evidence="1">KLBMP 8922</strain>
    </source>
</reference>
<protein>
    <submittedName>
        <fullName evidence="1">Uncharacterized protein</fullName>
    </submittedName>
</protein>
<dbReference type="Proteomes" id="UP001165378">
    <property type="component" value="Unassembled WGS sequence"/>
</dbReference>
<comment type="caution">
    <text evidence="1">The sequence shown here is derived from an EMBL/GenBank/DDBJ whole genome shotgun (WGS) entry which is preliminary data.</text>
</comment>
<gene>
    <name evidence="1" type="ORF">LZ495_15080</name>
</gene>
<proteinExistence type="predicted"/>
<keyword evidence="2" id="KW-1185">Reference proteome</keyword>
<dbReference type="RefSeq" id="WP_235052702.1">
    <property type="nucleotide sequence ID" value="NZ_JAKFHA010000007.1"/>
</dbReference>
<evidence type="ECO:0000313" key="1">
    <source>
        <dbReference type="EMBL" id="MCF2528534.1"/>
    </source>
</evidence>
<evidence type="ECO:0000313" key="2">
    <source>
        <dbReference type="Proteomes" id="UP001165378"/>
    </source>
</evidence>
<organism evidence="1 2">
    <name type="scientific">Yinghuangia soli</name>
    <dbReference type="NCBI Taxonomy" id="2908204"/>
    <lineage>
        <taxon>Bacteria</taxon>
        <taxon>Bacillati</taxon>
        <taxon>Actinomycetota</taxon>
        <taxon>Actinomycetes</taxon>
        <taxon>Kitasatosporales</taxon>
        <taxon>Streptomycetaceae</taxon>
        <taxon>Yinghuangia</taxon>
    </lineage>
</organism>
<dbReference type="EMBL" id="JAKFHA010000007">
    <property type="protein sequence ID" value="MCF2528534.1"/>
    <property type="molecule type" value="Genomic_DNA"/>
</dbReference>
<accession>A0AA41Q147</accession>
<dbReference type="AlphaFoldDB" id="A0AA41Q147"/>